<reference evidence="1 2" key="1">
    <citation type="submission" date="2019-01" db="EMBL/GenBank/DDBJ databases">
        <title>Sequencing of cultivated peanut Arachis hypogaea provides insights into genome evolution and oil improvement.</title>
        <authorList>
            <person name="Chen X."/>
        </authorList>
    </citation>
    <scope>NUCLEOTIDE SEQUENCE [LARGE SCALE GENOMIC DNA]</scope>
    <source>
        <strain evidence="2">cv. Fuhuasheng</strain>
        <tissue evidence="1">Leaves</tissue>
    </source>
</reference>
<proteinExistence type="predicted"/>
<keyword evidence="2" id="KW-1185">Reference proteome</keyword>
<dbReference type="PROSITE" id="PS51257">
    <property type="entry name" value="PROKAR_LIPOPROTEIN"/>
    <property type="match status" value="1"/>
</dbReference>
<organism evidence="1 2">
    <name type="scientific">Arachis hypogaea</name>
    <name type="common">Peanut</name>
    <dbReference type="NCBI Taxonomy" id="3818"/>
    <lineage>
        <taxon>Eukaryota</taxon>
        <taxon>Viridiplantae</taxon>
        <taxon>Streptophyta</taxon>
        <taxon>Embryophyta</taxon>
        <taxon>Tracheophyta</taxon>
        <taxon>Spermatophyta</taxon>
        <taxon>Magnoliopsida</taxon>
        <taxon>eudicotyledons</taxon>
        <taxon>Gunneridae</taxon>
        <taxon>Pentapetalae</taxon>
        <taxon>rosids</taxon>
        <taxon>fabids</taxon>
        <taxon>Fabales</taxon>
        <taxon>Fabaceae</taxon>
        <taxon>Papilionoideae</taxon>
        <taxon>50 kb inversion clade</taxon>
        <taxon>dalbergioids sensu lato</taxon>
        <taxon>Dalbergieae</taxon>
        <taxon>Pterocarpus clade</taxon>
        <taxon>Arachis</taxon>
    </lineage>
</organism>
<evidence type="ECO:0000313" key="1">
    <source>
        <dbReference type="EMBL" id="RYQ95082.1"/>
    </source>
</evidence>
<dbReference type="EMBL" id="SDMP01000018">
    <property type="protein sequence ID" value="RYQ95082.1"/>
    <property type="molecule type" value="Genomic_DNA"/>
</dbReference>
<evidence type="ECO:0000313" key="2">
    <source>
        <dbReference type="Proteomes" id="UP000289738"/>
    </source>
</evidence>
<accession>A0A444XZH0</accession>
<sequence>MSRASFTIHTSHTSFFLMSCFFSGRTSFFRHCRRSHPTISLSSPVSHELLPPPLSSRLLPWSPSLHSSLRRSRCICSLHHRRHRALSAAALVAFAPLVNFSDS</sequence>
<comment type="caution">
    <text evidence="1">The sequence shown here is derived from an EMBL/GenBank/DDBJ whole genome shotgun (WGS) entry which is preliminary data.</text>
</comment>
<dbReference type="AlphaFoldDB" id="A0A444XZH0"/>
<name>A0A444XZH0_ARAHY</name>
<protein>
    <submittedName>
        <fullName evidence="1">Uncharacterized protein</fullName>
    </submittedName>
</protein>
<dbReference type="Proteomes" id="UP000289738">
    <property type="component" value="Chromosome B08"/>
</dbReference>
<gene>
    <name evidence="1" type="ORF">Ahy_B08g090091</name>
</gene>